<dbReference type="AlphaFoldDB" id="A0A7S7LCA0"/>
<dbReference type="FunFam" id="3.40.50.300:FF:001255">
    <property type="entry name" value="DNA polymerase III subunit delta"/>
    <property type="match status" value="1"/>
</dbReference>
<dbReference type="KEGG" id="aia:AWH56_012580"/>
<protein>
    <submittedName>
        <fullName evidence="1">DNA polymerase III subunit delta</fullName>
        <ecNumber evidence="1">2.7.7.7</ecNumber>
    </submittedName>
</protein>
<organism evidence="1 2">
    <name type="scientific">Anaerobacillus isosaccharinicus</name>
    <dbReference type="NCBI Taxonomy" id="1532552"/>
    <lineage>
        <taxon>Bacteria</taxon>
        <taxon>Bacillati</taxon>
        <taxon>Bacillota</taxon>
        <taxon>Bacilli</taxon>
        <taxon>Bacillales</taxon>
        <taxon>Bacillaceae</taxon>
        <taxon>Anaerobacillus</taxon>
    </lineage>
</organism>
<dbReference type="GO" id="GO:0008408">
    <property type="term" value="F:3'-5' exonuclease activity"/>
    <property type="evidence" value="ECO:0007669"/>
    <property type="project" value="InterPro"/>
</dbReference>
<dbReference type="Gene3D" id="3.40.50.300">
    <property type="entry name" value="P-loop containing nucleotide triphosphate hydrolases"/>
    <property type="match status" value="1"/>
</dbReference>
<dbReference type="InterPro" id="IPR004622">
    <property type="entry name" value="DNA_pol_HolB"/>
</dbReference>
<dbReference type="Pfam" id="PF13177">
    <property type="entry name" value="DNA_pol3_delta2"/>
    <property type="match status" value="1"/>
</dbReference>
<dbReference type="PANTHER" id="PTHR11669:SF8">
    <property type="entry name" value="DNA POLYMERASE III SUBUNIT DELTA"/>
    <property type="match status" value="1"/>
</dbReference>
<dbReference type="EC" id="2.7.7.7" evidence="1"/>
<name>A0A7S7LCA0_9BACI</name>
<evidence type="ECO:0000313" key="2">
    <source>
        <dbReference type="Proteomes" id="UP000180175"/>
    </source>
</evidence>
<dbReference type="NCBIfam" id="TIGR00678">
    <property type="entry name" value="holB"/>
    <property type="match status" value="1"/>
</dbReference>
<keyword evidence="1" id="KW-0548">Nucleotidyltransferase</keyword>
<reference evidence="1 2" key="1">
    <citation type="journal article" date="2017" name="Genome Announc.">
        <title>Draft Genome Sequences of Four Alkaliphilic Bacteria Belonging to the Anaerobacillus Genus.</title>
        <authorList>
            <person name="Bassil N.M."/>
            <person name="Lloyd J.R."/>
        </authorList>
    </citation>
    <scope>NUCLEOTIDE SEQUENCE [LARGE SCALE GENOMIC DNA]</scope>
    <source>
        <strain evidence="1 2">NB2006</strain>
    </source>
</reference>
<proteinExistence type="predicted"/>
<reference evidence="1 2" key="2">
    <citation type="journal article" date="2019" name="Int. J. Syst. Evol. Microbiol.">
        <title>Anaerobacillus isosaccharinicus sp. nov., an alkaliphilic bacterium which degrades isosaccharinic acid.</title>
        <authorList>
            <person name="Bassil N.M."/>
            <person name="Lloyd J.R."/>
        </authorList>
    </citation>
    <scope>NUCLEOTIDE SEQUENCE [LARGE SCALE GENOMIC DNA]</scope>
    <source>
        <strain evidence="1 2">NB2006</strain>
    </source>
</reference>
<dbReference type="OrthoDB" id="9810148at2"/>
<sequence>MIASQPKVTKLLVNSIQRHRVAHAYLFEGGNGVGKREVSIRFAKSLLCEATTEPCGECHHCKRIDSRNHPSLYRIRPDGQSIKVDQIRELQKHIQVKSMEGSKRIYIIEHADKMNVQAANSLLKFLEEPKGEVVALLLTERPNKILPTI</sequence>
<keyword evidence="2" id="KW-1185">Reference proteome</keyword>
<dbReference type="RefSeq" id="WP_083388794.1">
    <property type="nucleotide sequence ID" value="NZ_CP063356.2"/>
</dbReference>
<dbReference type="GO" id="GO:0003887">
    <property type="term" value="F:DNA-directed DNA polymerase activity"/>
    <property type="evidence" value="ECO:0007669"/>
    <property type="project" value="UniProtKB-EC"/>
</dbReference>
<dbReference type="PANTHER" id="PTHR11669">
    <property type="entry name" value="REPLICATION FACTOR C / DNA POLYMERASE III GAMMA-TAU SUBUNIT"/>
    <property type="match status" value="1"/>
</dbReference>
<accession>A0A7S7LCA0</accession>
<dbReference type="GO" id="GO:0006261">
    <property type="term" value="P:DNA-templated DNA replication"/>
    <property type="evidence" value="ECO:0007669"/>
    <property type="project" value="TreeGrafter"/>
</dbReference>
<keyword evidence="1" id="KW-0808">Transferase</keyword>
<dbReference type="EMBL" id="CP063356">
    <property type="protein sequence ID" value="QOY38292.1"/>
    <property type="molecule type" value="Genomic_DNA"/>
</dbReference>
<dbReference type="InterPro" id="IPR027417">
    <property type="entry name" value="P-loop_NTPase"/>
</dbReference>
<dbReference type="InterPro" id="IPR050238">
    <property type="entry name" value="DNA_Rep/Repair_Clamp_Loader"/>
</dbReference>
<dbReference type="SUPFAM" id="SSF52540">
    <property type="entry name" value="P-loop containing nucleoside triphosphate hydrolases"/>
    <property type="match status" value="1"/>
</dbReference>
<dbReference type="Proteomes" id="UP000180175">
    <property type="component" value="Chromosome"/>
</dbReference>
<gene>
    <name evidence="1" type="primary">holB</name>
    <name evidence="1" type="ORF">AWH56_012580</name>
</gene>
<evidence type="ECO:0000313" key="1">
    <source>
        <dbReference type="EMBL" id="QOY38292.1"/>
    </source>
</evidence>